<dbReference type="EMBL" id="LIAE01006363">
    <property type="protein sequence ID" value="PAV90712.1"/>
    <property type="molecule type" value="Genomic_DNA"/>
</dbReference>
<feature type="domain" description="FAM65 N-terminal" evidence="3">
    <location>
        <begin position="13"/>
        <end position="244"/>
    </location>
</feature>
<evidence type="ECO:0000313" key="4">
    <source>
        <dbReference type="EMBL" id="PAV90712.1"/>
    </source>
</evidence>
<dbReference type="PANTHER" id="PTHR15829:SF13">
    <property type="entry name" value="FAM65 N-TERMINAL DOMAIN-CONTAINING PROTEIN"/>
    <property type="match status" value="1"/>
</dbReference>
<dbReference type="InterPro" id="IPR026136">
    <property type="entry name" value="RIPOR3"/>
</dbReference>
<gene>
    <name evidence="4" type="ORF">WR25_05497</name>
</gene>
<proteinExistence type="inferred from homology"/>
<accession>A0A2A2LWX3</accession>
<feature type="compositionally biased region" description="Polar residues" evidence="2">
    <location>
        <begin position="436"/>
        <end position="459"/>
    </location>
</feature>
<dbReference type="Proteomes" id="UP000218231">
    <property type="component" value="Unassembled WGS sequence"/>
</dbReference>
<evidence type="ECO:0000259" key="3">
    <source>
        <dbReference type="Pfam" id="PF15903"/>
    </source>
</evidence>
<organism evidence="4 5">
    <name type="scientific">Diploscapter pachys</name>
    <dbReference type="NCBI Taxonomy" id="2018661"/>
    <lineage>
        <taxon>Eukaryota</taxon>
        <taxon>Metazoa</taxon>
        <taxon>Ecdysozoa</taxon>
        <taxon>Nematoda</taxon>
        <taxon>Chromadorea</taxon>
        <taxon>Rhabditida</taxon>
        <taxon>Rhabditina</taxon>
        <taxon>Rhabditomorpha</taxon>
        <taxon>Rhabditoidea</taxon>
        <taxon>Rhabditidae</taxon>
        <taxon>Diploscapter</taxon>
    </lineage>
</organism>
<sequence>MTPGERVSSGSNPRLDAIFEALSKGFKSFINHYSSEIRRLRKEAELAVTQDERKHISDELLLAEESLVLYDSQNQRLTRLYEKYKTGAYNTMKAKSSSITDLRAAFVGNRVDKGQAAIEMELQNVMGRVVVDVKAIAGFARITTGDVFEVQIKHGHQKWKTKGKTQSDRSQKWDKNQAILSCLPDCPIEVRVTEVKLFKSKLLSERSFEPTELFSSQPQLVTMNLNQIGTIKLQLVVTWVPLLASKTSIRVPLVPVASDHLNGQTTGQSANGAETLERKQPRVALREKKRGSAARMAMKEQWRSSTVLLDDIYHDISQTIPTAEAMSTLDLRRQTASSSSGLLNPTSIASKRSQSLAHLTATPSDSPDSIRAFNKRFGSTAASSDTSSDRSSATTDLIELIDEVLPLADRLVIEYPELQALVDYLKQWQSLIRRSTRQRSSGVGSTQRSSAYLTPSTASDELDDNVLVTGGDVHSENDSGIDSLRQHYSPYSQDGMRSKYGESGGKKEGRRFKQLKDRRKSLGAMMDSIEIEQMYLESDQFWESNEDDGKGTATGSAEIDLCLKYHTSRIRNSLKTLSNIGSTCPLVYQSTEMLKRLELETITLDDLFRITTTLPAMPNISNILSDIGAAAEVQEVWLSACYPLNAALIVPRDELKTQIRLNIAHIVESTYPHLVNRVSEAILRLLMDSVQDDSRFVTVFHFIGVFKGRHFAPYVENIAHDTWMVSYLDTQQPSKILQVVDRLANVPVVPPLQTLKHLGMLLTAEDEKSIVIIERYLSSARGHLLSDLLSSYLCLLEAEEESARLGALRALELFKNPRVIKQVAYVVENDVSQEVRAKAKKLVAVLTPMASGAGGSMNRQA</sequence>
<evidence type="ECO:0000256" key="1">
    <source>
        <dbReference type="ARBA" id="ARBA00005744"/>
    </source>
</evidence>
<comment type="similarity">
    <text evidence="1">Belongs to the RIPOR family.</text>
</comment>
<feature type="compositionally biased region" description="Polar residues" evidence="2">
    <location>
        <begin position="261"/>
        <end position="272"/>
    </location>
</feature>
<evidence type="ECO:0000313" key="5">
    <source>
        <dbReference type="Proteomes" id="UP000218231"/>
    </source>
</evidence>
<feature type="region of interest" description="Disordered" evidence="2">
    <location>
        <begin position="436"/>
        <end position="514"/>
    </location>
</feature>
<dbReference type="OrthoDB" id="9999654at2759"/>
<dbReference type="PANTHER" id="PTHR15829">
    <property type="entry name" value="PROTEIN KINASE PKN/PRK1, EFFECTOR"/>
    <property type="match status" value="1"/>
</dbReference>
<feature type="compositionally biased region" description="Basic and acidic residues" evidence="2">
    <location>
        <begin position="275"/>
        <end position="286"/>
    </location>
</feature>
<protein>
    <recommendedName>
        <fullName evidence="3">FAM65 N-terminal domain-containing protein</fullName>
    </recommendedName>
</protein>
<dbReference type="AlphaFoldDB" id="A0A2A2LWX3"/>
<name>A0A2A2LWX3_9BILA</name>
<dbReference type="InterPro" id="IPR031780">
    <property type="entry name" value="FAM65_N"/>
</dbReference>
<comment type="caution">
    <text evidence="4">The sequence shown here is derived from an EMBL/GenBank/DDBJ whole genome shotgun (WGS) entry which is preliminary data.</text>
</comment>
<reference evidence="4 5" key="1">
    <citation type="journal article" date="2017" name="Curr. Biol.">
        <title>Genome architecture and evolution of a unichromosomal asexual nematode.</title>
        <authorList>
            <person name="Fradin H."/>
            <person name="Zegar C."/>
            <person name="Gutwein M."/>
            <person name="Lucas J."/>
            <person name="Kovtun M."/>
            <person name="Corcoran D."/>
            <person name="Baugh L.R."/>
            <person name="Kiontke K."/>
            <person name="Gunsalus K."/>
            <person name="Fitch D.H."/>
            <person name="Piano F."/>
        </authorList>
    </citation>
    <scope>NUCLEOTIDE SEQUENCE [LARGE SCALE GENOMIC DNA]</scope>
    <source>
        <strain evidence="4">PF1309</strain>
    </source>
</reference>
<keyword evidence="5" id="KW-1185">Reference proteome</keyword>
<feature type="compositionally biased region" description="Basic and acidic residues" evidence="2">
    <location>
        <begin position="496"/>
        <end position="507"/>
    </location>
</feature>
<feature type="region of interest" description="Disordered" evidence="2">
    <location>
        <begin position="260"/>
        <end position="297"/>
    </location>
</feature>
<evidence type="ECO:0000256" key="2">
    <source>
        <dbReference type="SAM" id="MobiDB-lite"/>
    </source>
</evidence>
<dbReference type="Pfam" id="PF15903">
    <property type="entry name" value="PL48"/>
    <property type="match status" value="1"/>
</dbReference>
<dbReference type="STRING" id="2018661.A0A2A2LWX3"/>